<keyword evidence="1 2" id="KW-0812">Transmembrane</keyword>
<dbReference type="KEGG" id="tet:TTHERM_000155259"/>
<dbReference type="RefSeq" id="XP_012651516.1">
    <property type="nucleotide sequence ID" value="XM_012796062.1"/>
</dbReference>
<keyword evidence="3" id="KW-1185">Reference proteome</keyword>
<evidence type="ECO:0000256" key="1">
    <source>
        <dbReference type="SAM" id="Phobius"/>
    </source>
</evidence>
<dbReference type="Proteomes" id="UP000009168">
    <property type="component" value="Unassembled WGS sequence"/>
</dbReference>
<feature type="transmembrane region" description="Helical" evidence="1">
    <location>
        <begin position="1116"/>
        <end position="1140"/>
    </location>
</feature>
<evidence type="ECO:0000313" key="2">
    <source>
        <dbReference type="EMBL" id="EWS75998.1"/>
    </source>
</evidence>
<dbReference type="EMBL" id="GG662820">
    <property type="protein sequence ID" value="EWS75998.1"/>
    <property type="molecule type" value="Genomic_DNA"/>
</dbReference>
<dbReference type="InParanoid" id="W7XGC3"/>
<dbReference type="SUPFAM" id="SSF101908">
    <property type="entry name" value="Putative isomerase YbhE"/>
    <property type="match status" value="1"/>
</dbReference>
<proteinExistence type="predicted"/>
<dbReference type="GeneID" id="24437586"/>
<evidence type="ECO:0000313" key="3">
    <source>
        <dbReference type="Proteomes" id="UP000009168"/>
    </source>
</evidence>
<protein>
    <submittedName>
        <fullName evidence="2">Transmembrane protein, putative</fullName>
    </submittedName>
</protein>
<gene>
    <name evidence="2" type="ORF">TTHERM_000155259</name>
</gene>
<name>W7XGC3_TETTS</name>
<organism evidence="2 3">
    <name type="scientific">Tetrahymena thermophila (strain SB210)</name>
    <dbReference type="NCBI Taxonomy" id="312017"/>
    <lineage>
        <taxon>Eukaryota</taxon>
        <taxon>Sar</taxon>
        <taxon>Alveolata</taxon>
        <taxon>Ciliophora</taxon>
        <taxon>Intramacronucleata</taxon>
        <taxon>Oligohymenophorea</taxon>
        <taxon>Hymenostomatida</taxon>
        <taxon>Tetrahymenina</taxon>
        <taxon>Tetrahymenidae</taxon>
        <taxon>Tetrahymena</taxon>
    </lineage>
</organism>
<sequence>MIQKSFKTVLILGCIFFVWIKVTASFAIKEIYVPTIFKNFESTSNQQYFKQIAVAKKAGLIYFKQGLSTINIYDENDNFNQLCTYQPQGQLKDSFLVSDDGKFLIVVLQNFLNILEFDHKTKTLSILFTDVQQSQFNILSLNQQQNKIYLIRDQVNFQIISLVDFSIAKGTLNNQWQVLDMHISNDEKWLSVSANTQGLFFYQINKSDNSTIQFTQVSSNSNVNFYQFILFKNDKYIIGLDYWQGISIFDLTTFAQELNQGNTNIQLNTPVINWWMVQGGFPYSSTIEINQEQSLIYVGARSSGIYAVDITNILNPVVFQLIQIQDDIFQLILSYNLSYLYLSTKKSVLVYEKDQVNLQMSYPNLYNKHQSTLSSILNTPYGWRSLLLKDDITLIVTCSNYGVVIAQFNQTSIQLPLQVLSTISYPFLTYTDNIMLFRNETFLLVPVQDPSGYIIDVYDISNKTSPKVVQRIASSTSAYIYSMSKKQDETLFGCQNLNQLVFYNISGNISFKLISSFSIPQALSTVQTNDMAILNGFPYVILLFRALTIAALDISDVQKPFIASNIDSLGAEQVIQGTYQRNYCFVADGLQGISVIDLTQLPKIVIISNVQISGYTNFLNPIVKEQFIITSQLSGGESSLVSMSSIKSPQFLSQLQYKSEFAAASSLTSDLSYLFAINAGGVRIIPIKANIFIHYEFSQVVKDSTGVINLIRLKQVDQILSVGQTIQITLNPLYPISGSQITSAYFVRDGILYDLPSWMVFDIYQSTLTLSITKDSLNVIKANSLNNNDITKQTVVFVTKLPLTQNSFAFTNELTGNVTISQNMSQQIFIAYKNMGTINHLNQVSDSFAEDETFTPPTITGLNLTDDAILKIKKVLQMSITYSPVDLLLQKSLIIDFTQDNNYIQSYSPSVSILFTINQKDGKFVNRLYSSVVTSLTEKQDQIQLQGNIKSLNQLLQQQIQIYLYDKSSRNINIQIQVSDGINNDYIDTYTFDQLSKILQIKKDLSISPENKLQNQINNQYPGSQIQIDSQVDIEFSLNTFNYANFNELQFQAFYFDNDQYIPLTNQQNEIQFTPQQFKFYIKTSTSDFGRKYCLAINATDSYSWAMDSFCVTASVISFLVFLNIFVQVLGPLLFFLGVFKYWNSLFNMFFNKQNLLGKKQIEENKQFVLKFIVVNDSYLIGQKLFNEYVKNIPEKTIAQKLIQRCQSPHNSSLLKSDILKLTLKKDEILQQNSSDDKQEMQINDFAFTKEQNDKARQVLQKTTRILNSKSFMNKEINYQKFSIYLTNNQTIDIKTFITDLYTSNKPINYEGKVIYPKQLQNELNDSGSVLYNCLSGLLIQQFLKLNKRTFVVYQLIKQIAQLCNKNSQKQWTEFLTESFPILKQKKYNEEQIIPYIQIKDENLLKIFNILLLSMKKNVLLNSYELNAVNIKQLLGVDLGLIIDNIITDAIGIVKPTNSSLYPNSGESIHLLEHKIKKVQAYMKSKNSKTFCLKKFLNMEYQPLFSHKNQQLPSWLKIKIEKQLITLYGIAPQSQNYNKLKICIFDNNECIVREVILEILSNKNNQKSQLNISDDISILESEQALPLNKYGYSEVRDKQSPTKLKLLENMQSEGNQTKQTENQPILSKNNFRVISFEQYCSESQFSVKAQSSLYKSNVLQLNRTITKSINPLLINNNVDTLE</sequence>
<keyword evidence="1" id="KW-0472">Membrane</keyword>
<reference evidence="3" key="1">
    <citation type="journal article" date="2006" name="PLoS Biol.">
        <title>Macronuclear genome sequence of the ciliate Tetrahymena thermophila, a model eukaryote.</title>
        <authorList>
            <person name="Eisen J.A."/>
            <person name="Coyne R.S."/>
            <person name="Wu M."/>
            <person name="Wu D."/>
            <person name="Thiagarajan M."/>
            <person name="Wortman J.R."/>
            <person name="Badger J.H."/>
            <person name="Ren Q."/>
            <person name="Amedeo P."/>
            <person name="Jones K.M."/>
            <person name="Tallon L.J."/>
            <person name="Delcher A.L."/>
            <person name="Salzberg S.L."/>
            <person name="Silva J.C."/>
            <person name="Haas B.J."/>
            <person name="Majoros W.H."/>
            <person name="Farzad M."/>
            <person name="Carlton J.M."/>
            <person name="Smith R.K. Jr."/>
            <person name="Garg J."/>
            <person name="Pearlman R.E."/>
            <person name="Karrer K.M."/>
            <person name="Sun L."/>
            <person name="Manning G."/>
            <person name="Elde N.C."/>
            <person name="Turkewitz A.P."/>
            <person name="Asai D.J."/>
            <person name="Wilkes D.E."/>
            <person name="Wang Y."/>
            <person name="Cai H."/>
            <person name="Collins K."/>
            <person name="Stewart B.A."/>
            <person name="Lee S.R."/>
            <person name="Wilamowska K."/>
            <person name="Weinberg Z."/>
            <person name="Ruzzo W.L."/>
            <person name="Wloga D."/>
            <person name="Gaertig J."/>
            <person name="Frankel J."/>
            <person name="Tsao C.-C."/>
            <person name="Gorovsky M.A."/>
            <person name="Keeling P.J."/>
            <person name="Waller R.F."/>
            <person name="Patron N.J."/>
            <person name="Cherry J.M."/>
            <person name="Stover N.A."/>
            <person name="Krieger C.J."/>
            <person name="del Toro C."/>
            <person name="Ryder H.F."/>
            <person name="Williamson S.C."/>
            <person name="Barbeau R.A."/>
            <person name="Hamilton E.P."/>
            <person name="Orias E."/>
        </authorList>
    </citation>
    <scope>NUCLEOTIDE SEQUENCE [LARGE SCALE GENOMIC DNA]</scope>
    <source>
        <strain evidence="3">SB210</strain>
    </source>
</reference>
<accession>W7XGC3</accession>
<keyword evidence="1" id="KW-1133">Transmembrane helix</keyword>